<evidence type="ECO:0000313" key="4">
    <source>
        <dbReference type="EMBL" id="KNZ43094.1"/>
    </source>
</evidence>
<sequence>MTKRNTKEIILEEALNLFSVKGYQSVTVKEIAHAVGIKDSSLYKHFASKQAIYDTLLERMNQKFEATIAYYQLPQGEMESVARQYGSNDLVWLKKACEAVFLFFLKDPQASKFRRMLTIEQYRNDDAAKTLSSWFFADAIQFQTDLFGEMIRQGTFREGPAQIIALQFYGPFYTLLCQYDNMSEKEAEALALLMAHIEQFASIYQIRNEES</sequence>
<dbReference type="InterPro" id="IPR001647">
    <property type="entry name" value="HTH_TetR"/>
</dbReference>
<evidence type="ECO:0000259" key="3">
    <source>
        <dbReference type="PROSITE" id="PS50977"/>
    </source>
</evidence>
<keyword evidence="5" id="KW-1185">Reference proteome</keyword>
<dbReference type="GO" id="GO:0000976">
    <property type="term" value="F:transcription cis-regulatory region binding"/>
    <property type="evidence" value="ECO:0007669"/>
    <property type="project" value="TreeGrafter"/>
</dbReference>
<dbReference type="Proteomes" id="UP000036873">
    <property type="component" value="Unassembled WGS sequence"/>
</dbReference>
<feature type="DNA-binding region" description="H-T-H motif" evidence="2">
    <location>
        <begin position="27"/>
        <end position="46"/>
    </location>
</feature>
<dbReference type="Gene3D" id="1.10.357.10">
    <property type="entry name" value="Tetracycline Repressor, domain 2"/>
    <property type="match status" value="1"/>
</dbReference>
<protein>
    <recommendedName>
        <fullName evidence="3">HTH tetR-type domain-containing protein</fullName>
    </recommendedName>
</protein>
<name>A0A0L6U3J0_9FIRM</name>
<organism evidence="4 5">
    <name type="scientific">Acetobacterium bakii</name>
    <dbReference type="NCBI Taxonomy" id="52689"/>
    <lineage>
        <taxon>Bacteria</taxon>
        <taxon>Bacillati</taxon>
        <taxon>Bacillota</taxon>
        <taxon>Clostridia</taxon>
        <taxon>Eubacteriales</taxon>
        <taxon>Eubacteriaceae</taxon>
        <taxon>Acetobacterium</taxon>
    </lineage>
</organism>
<dbReference type="PROSITE" id="PS50977">
    <property type="entry name" value="HTH_TETR_2"/>
    <property type="match status" value="1"/>
</dbReference>
<dbReference type="GO" id="GO:0003700">
    <property type="term" value="F:DNA-binding transcription factor activity"/>
    <property type="evidence" value="ECO:0007669"/>
    <property type="project" value="TreeGrafter"/>
</dbReference>
<evidence type="ECO:0000256" key="1">
    <source>
        <dbReference type="ARBA" id="ARBA00023125"/>
    </source>
</evidence>
<dbReference type="PANTHER" id="PTHR30055:SF226">
    <property type="entry name" value="HTH-TYPE TRANSCRIPTIONAL REGULATOR PKSA"/>
    <property type="match status" value="1"/>
</dbReference>
<dbReference type="OrthoDB" id="9808476at2"/>
<accession>A0A0L6U3J0</accession>
<dbReference type="PRINTS" id="PR00455">
    <property type="entry name" value="HTHTETR"/>
</dbReference>
<dbReference type="RefSeq" id="WP_050738833.1">
    <property type="nucleotide sequence ID" value="NZ_LGYO01000007.1"/>
</dbReference>
<dbReference type="InterPro" id="IPR050109">
    <property type="entry name" value="HTH-type_TetR-like_transc_reg"/>
</dbReference>
<gene>
    <name evidence="4" type="ORF">AKG39_02780</name>
</gene>
<proteinExistence type="predicted"/>
<dbReference type="STRING" id="52689.AKG39_02780"/>
<dbReference type="Pfam" id="PF00440">
    <property type="entry name" value="TetR_N"/>
    <property type="match status" value="1"/>
</dbReference>
<reference evidence="5" key="1">
    <citation type="submission" date="2015-07" db="EMBL/GenBank/DDBJ databases">
        <title>Draft genome sequence of Acetobacterium bakii DSM 8293, a potential psychrophilic chemical producer through syngas fermentation.</title>
        <authorList>
            <person name="Song Y."/>
            <person name="Hwang S."/>
            <person name="Cho B.-K."/>
        </authorList>
    </citation>
    <scope>NUCLEOTIDE SEQUENCE [LARGE SCALE GENOMIC DNA]</scope>
    <source>
        <strain evidence="5">DSM 8239</strain>
    </source>
</reference>
<dbReference type="PANTHER" id="PTHR30055">
    <property type="entry name" value="HTH-TYPE TRANSCRIPTIONAL REGULATOR RUTR"/>
    <property type="match status" value="1"/>
</dbReference>
<dbReference type="SUPFAM" id="SSF46689">
    <property type="entry name" value="Homeodomain-like"/>
    <property type="match status" value="1"/>
</dbReference>
<feature type="domain" description="HTH tetR-type" evidence="3">
    <location>
        <begin position="4"/>
        <end position="64"/>
    </location>
</feature>
<keyword evidence="1 2" id="KW-0238">DNA-binding</keyword>
<evidence type="ECO:0000256" key="2">
    <source>
        <dbReference type="PROSITE-ProRule" id="PRU00335"/>
    </source>
</evidence>
<dbReference type="AlphaFoldDB" id="A0A0L6U3J0"/>
<comment type="caution">
    <text evidence="4">The sequence shown here is derived from an EMBL/GenBank/DDBJ whole genome shotgun (WGS) entry which is preliminary data.</text>
</comment>
<dbReference type="InterPro" id="IPR009057">
    <property type="entry name" value="Homeodomain-like_sf"/>
</dbReference>
<evidence type="ECO:0000313" key="5">
    <source>
        <dbReference type="Proteomes" id="UP000036873"/>
    </source>
</evidence>
<dbReference type="EMBL" id="LGYO01000007">
    <property type="protein sequence ID" value="KNZ43094.1"/>
    <property type="molecule type" value="Genomic_DNA"/>
</dbReference>